<accession>A0A7W3JN48</accession>
<protein>
    <submittedName>
        <fullName evidence="1">Uncharacterized protein</fullName>
    </submittedName>
</protein>
<gene>
    <name evidence="1" type="ORF">FHX48_000903</name>
</gene>
<dbReference type="RefSeq" id="WP_167048961.1">
    <property type="nucleotide sequence ID" value="NZ_JAAOZB010000002.1"/>
</dbReference>
<organism evidence="1 2">
    <name type="scientific">Microbacterium halimionae</name>
    <dbReference type="NCBI Taxonomy" id="1526413"/>
    <lineage>
        <taxon>Bacteria</taxon>
        <taxon>Bacillati</taxon>
        <taxon>Actinomycetota</taxon>
        <taxon>Actinomycetes</taxon>
        <taxon>Micrococcales</taxon>
        <taxon>Microbacteriaceae</taxon>
        <taxon>Microbacterium</taxon>
    </lineage>
</organism>
<comment type="caution">
    <text evidence="1">The sequence shown here is derived from an EMBL/GenBank/DDBJ whole genome shotgun (WGS) entry which is preliminary data.</text>
</comment>
<dbReference type="AlphaFoldDB" id="A0A7W3JN48"/>
<evidence type="ECO:0000313" key="1">
    <source>
        <dbReference type="EMBL" id="MBA8815851.1"/>
    </source>
</evidence>
<dbReference type="Proteomes" id="UP000526083">
    <property type="component" value="Unassembled WGS sequence"/>
</dbReference>
<dbReference type="EMBL" id="JACGWY010000001">
    <property type="protein sequence ID" value="MBA8815851.1"/>
    <property type="molecule type" value="Genomic_DNA"/>
</dbReference>
<reference evidence="1 2" key="1">
    <citation type="submission" date="2020-07" db="EMBL/GenBank/DDBJ databases">
        <title>Sequencing the genomes of 1000 actinobacteria strains.</title>
        <authorList>
            <person name="Klenk H.-P."/>
        </authorList>
    </citation>
    <scope>NUCLEOTIDE SEQUENCE [LARGE SCALE GENOMIC DNA]</scope>
    <source>
        <strain evidence="1 2">DSM 27576</strain>
    </source>
</reference>
<keyword evidence="2" id="KW-1185">Reference proteome</keyword>
<sequence length="465" mass="51606">MTFNARIEPYVLEAGQPFTVFVNDAPEWSNKTISAQIDSSDDIEPVVMVMSFSMEIGDDGTGSWHHASGFEIDRESVVFVSAAGIAPAPFDPASPQPPVAPDLVYPEFVSMTALNSPNTAGDKVVDLYLGLQRRRATRFEQPLGTPGQGSQFRAAVLVEGLLITQPIPTTYGVVHPQVLEVHDGDLRDLTNASLEHLGWPGRVNHEAWNQRLRRNDFAVFEFPQIWAENEIEADTLVMAETEKLVLSLAYLRSAAPRPILIALESRTPQHIRFRSLREGYTGNLIGGFMGGESSRDVLRVGSALTAAPEVELYVNLYLEARREKQEDSRYFKLWAVLETIAINEVPEATKVFLDDGTQWPDGGTTSQAAPRVFELVRSASLAGRQWPDGGDLYDFIRTVYGRRNATAHYGRFTPTDPVQQAQSKWYPWAVKTLSVVSGHRGWLWELDSVVHEVVGSRIAKNATAI</sequence>
<evidence type="ECO:0000313" key="2">
    <source>
        <dbReference type="Proteomes" id="UP000526083"/>
    </source>
</evidence>
<name>A0A7W3JN48_9MICO</name>
<proteinExistence type="predicted"/>